<dbReference type="Gramene" id="PRQ36423">
    <property type="protein sequence ID" value="PRQ36423"/>
    <property type="gene ID" value="RchiOBHm_Chr4g0391411"/>
</dbReference>
<evidence type="ECO:0000313" key="3">
    <source>
        <dbReference type="Proteomes" id="UP000238479"/>
    </source>
</evidence>
<dbReference type="Proteomes" id="UP000238479">
    <property type="component" value="Chromosome 4"/>
</dbReference>
<dbReference type="AlphaFoldDB" id="A0A2P6QQH8"/>
<keyword evidence="1" id="KW-0812">Transmembrane</keyword>
<gene>
    <name evidence="2" type="ORF">RchiOBHm_Chr4g0391411</name>
</gene>
<feature type="transmembrane region" description="Helical" evidence="1">
    <location>
        <begin position="67"/>
        <end position="84"/>
    </location>
</feature>
<keyword evidence="3" id="KW-1185">Reference proteome</keyword>
<proteinExistence type="predicted"/>
<evidence type="ECO:0000313" key="2">
    <source>
        <dbReference type="EMBL" id="PRQ36423.1"/>
    </source>
</evidence>
<comment type="caution">
    <text evidence="2">The sequence shown here is derived from an EMBL/GenBank/DDBJ whole genome shotgun (WGS) entry which is preliminary data.</text>
</comment>
<dbReference type="EMBL" id="PDCK01000042">
    <property type="protein sequence ID" value="PRQ36423.1"/>
    <property type="molecule type" value="Genomic_DNA"/>
</dbReference>
<evidence type="ECO:0000256" key="1">
    <source>
        <dbReference type="SAM" id="Phobius"/>
    </source>
</evidence>
<organism evidence="2 3">
    <name type="scientific">Rosa chinensis</name>
    <name type="common">China rose</name>
    <dbReference type="NCBI Taxonomy" id="74649"/>
    <lineage>
        <taxon>Eukaryota</taxon>
        <taxon>Viridiplantae</taxon>
        <taxon>Streptophyta</taxon>
        <taxon>Embryophyta</taxon>
        <taxon>Tracheophyta</taxon>
        <taxon>Spermatophyta</taxon>
        <taxon>Magnoliopsida</taxon>
        <taxon>eudicotyledons</taxon>
        <taxon>Gunneridae</taxon>
        <taxon>Pentapetalae</taxon>
        <taxon>rosids</taxon>
        <taxon>fabids</taxon>
        <taxon>Rosales</taxon>
        <taxon>Rosaceae</taxon>
        <taxon>Rosoideae</taxon>
        <taxon>Rosoideae incertae sedis</taxon>
        <taxon>Rosa</taxon>
    </lineage>
</organism>
<keyword evidence="1" id="KW-1133">Transmembrane helix</keyword>
<name>A0A2P6QQH8_ROSCH</name>
<sequence>METHVPATISLSLLFLFLSSQSHVDTLPVILFSLLFAYKKQTIPAFWEGEREDQQSGVVRYTKTGEPMATLFSTIFPLFFLFYFEI</sequence>
<reference evidence="2 3" key="1">
    <citation type="journal article" date="2018" name="Nat. Genet.">
        <title>The Rosa genome provides new insights in the design of modern roses.</title>
        <authorList>
            <person name="Bendahmane M."/>
        </authorList>
    </citation>
    <scope>NUCLEOTIDE SEQUENCE [LARGE SCALE GENOMIC DNA]</scope>
    <source>
        <strain evidence="3">cv. Old Blush</strain>
    </source>
</reference>
<accession>A0A2P6QQH8</accession>
<keyword evidence="1" id="KW-0472">Membrane</keyword>
<protein>
    <submittedName>
        <fullName evidence="2">Uncharacterized protein</fullName>
    </submittedName>
</protein>